<protein>
    <submittedName>
        <fullName evidence="4">Hypothetical_protein</fullName>
    </submittedName>
</protein>
<dbReference type="EMBL" id="CAXDID020000034">
    <property type="protein sequence ID" value="CAL5996194.1"/>
    <property type="molecule type" value="Genomic_DNA"/>
</dbReference>
<name>A0AA86RB85_9EUKA</name>
<gene>
    <name evidence="4" type="ORF">HINF_LOCUS14641</name>
    <name evidence="5" type="ORF">HINF_LOCUS14646</name>
    <name evidence="2" type="ORF">HINF_LOCUS59098</name>
    <name evidence="3" type="ORF">HINF_LOCUS59103</name>
</gene>
<evidence type="ECO:0000313" key="2">
    <source>
        <dbReference type="EMBL" id="CAI9971453.1"/>
    </source>
</evidence>
<feature type="compositionally biased region" description="Polar residues" evidence="1">
    <location>
        <begin position="57"/>
        <end position="67"/>
    </location>
</feature>
<dbReference type="AlphaFoldDB" id="A0AA86RB85"/>
<keyword evidence="6" id="KW-1185">Reference proteome</keyword>
<accession>A0AA86RB85</accession>
<evidence type="ECO:0000313" key="6">
    <source>
        <dbReference type="Proteomes" id="UP001642409"/>
    </source>
</evidence>
<sequence length="109" mass="12899">MKNKQMIEVLLRKTPVVHRPADQQTQYNPMLNWNQVSEEMFVLEEEVKQEIKESSNKQKTTHMQHSPKSALLQRFMEQGTKFVKKLKSEEKAQMLAELKALKQTRSNKE</sequence>
<evidence type="ECO:0000313" key="4">
    <source>
        <dbReference type="EMBL" id="CAL5996189.1"/>
    </source>
</evidence>
<reference evidence="4 6" key="2">
    <citation type="submission" date="2024-07" db="EMBL/GenBank/DDBJ databases">
        <authorList>
            <person name="Akdeniz Z."/>
        </authorList>
    </citation>
    <scope>NUCLEOTIDE SEQUENCE [LARGE SCALE GENOMIC DNA]</scope>
</reference>
<dbReference type="Proteomes" id="UP001642409">
    <property type="component" value="Unassembled WGS sequence"/>
</dbReference>
<dbReference type="EMBL" id="CATOUU010001090">
    <property type="protein sequence ID" value="CAI9971458.1"/>
    <property type="molecule type" value="Genomic_DNA"/>
</dbReference>
<proteinExistence type="predicted"/>
<comment type="caution">
    <text evidence="2">The sequence shown here is derived from an EMBL/GenBank/DDBJ whole genome shotgun (WGS) entry which is preliminary data.</text>
</comment>
<dbReference type="EMBL" id="CATOUU010001090">
    <property type="protein sequence ID" value="CAI9971453.1"/>
    <property type="molecule type" value="Genomic_DNA"/>
</dbReference>
<dbReference type="EMBL" id="CAXDID020000034">
    <property type="protein sequence ID" value="CAL5996189.1"/>
    <property type="molecule type" value="Genomic_DNA"/>
</dbReference>
<feature type="region of interest" description="Disordered" evidence="1">
    <location>
        <begin position="51"/>
        <end position="70"/>
    </location>
</feature>
<evidence type="ECO:0000256" key="1">
    <source>
        <dbReference type="SAM" id="MobiDB-lite"/>
    </source>
</evidence>
<evidence type="ECO:0000313" key="3">
    <source>
        <dbReference type="EMBL" id="CAI9971458.1"/>
    </source>
</evidence>
<organism evidence="2">
    <name type="scientific">Hexamita inflata</name>
    <dbReference type="NCBI Taxonomy" id="28002"/>
    <lineage>
        <taxon>Eukaryota</taxon>
        <taxon>Metamonada</taxon>
        <taxon>Diplomonadida</taxon>
        <taxon>Hexamitidae</taxon>
        <taxon>Hexamitinae</taxon>
        <taxon>Hexamita</taxon>
    </lineage>
</organism>
<evidence type="ECO:0000313" key="5">
    <source>
        <dbReference type="EMBL" id="CAL5996194.1"/>
    </source>
</evidence>
<reference evidence="2" key="1">
    <citation type="submission" date="2023-06" db="EMBL/GenBank/DDBJ databases">
        <authorList>
            <person name="Kurt Z."/>
        </authorList>
    </citation>
    <scope>NUCLEOTIDE SEQUENCE</scope>
</reference>